<dbReference type="InterPro" id="IPR036282">
    <property type="entry name" value="Glutathione-S-Trfase_C_sf"/>
</dbReference>
<dbReference type="InterPro" id="IPR036249">
    <property type="entry name" value="Thioredoxin-like_sf"/>
</dbReference>
<dbReference type="EMBL" id="QLNT01000011">
    <property type="protein sequence ID" value="KAF3070191.1"/>
    <property type="molecule type" value="Genomic_DNA"/>
</dbReference>
<dbReference type="Gene3D" id="1.20.1050.10">
    <property type="match status" value="1"/>
</dbReference>
<evidence type="ECO:0000259" key="3">
    <source>
        <dbReference type="PROSITE" id="PS50405"/>
    </source>
</evidence>
<reference evidence="4 5" key="1">
    <citation type="submission" date="2018-06" db="EMBL/GenBank/DDBJ databases">
        <title>Genome analysis of cellulolytic fungus Trichoderma lentiforme CFAM-422.</title>
        <authorList>
            <person name="Steindorff A.S."/>
            <person name="Formighieri E.F."/>
            <person name="Midorikawa G.E.O."/>
            <person name="Tamietti M.S."/>
            <person name="Ramos E.Z."/>
            <person name="Silva A.S."/>
            <person name="Bon E.P.S."/>
            <person name="Mendes T.D."/>
            <person name="Damaso M.C.T."/>
            <person name="Favaro L.C.L."/>
        </authorList>
    </citation>
    <scope>NUCLEOTIDE SEQUENCE [LARGE SCALE GENOMIC DNA]</scope>
    <source>
        <strain evidence="4 5">CFAM-422</strain>
    </source>
</reference>
<dbReference type="AlphaFoldDB" id="A0A9P5CE14"/>
<dbReference type="SFLD" id="SFLDS00019">
    <property type="entry name" value="Glutathione_Transferase_(cytos"/>
    <property type="match status" value="1"/>
</dbReference>
<dbReference type="Gene3D" id="3.40.30.10">
    <property type="entry name" value="Glutaredoxin"/>
    <property type="match status" value="1"/>
</dbReference>
<dbReference type="CDD" id="cd03057">
    <property type="entry name" value="GST_N_Beta"/>
    <property type="match status" value="1"/>
</dbReference>
<dbReference type="PANTHER" id="PTHR44051:SF8">
    <property type="entry name" value="GLUTATHIONE S-TRANSFERASE GSTA"/>
    <property type="match status" value="1"/>
</dbReference>
<dbReference type="InterPro" id="IPR040079">
    <property type="entry name" value="Glutathione_S-Trfase"/>
</dbReference>
<gene>
    <name evidence="4" type="ORF">CFAM422_006651</name>
</gene>
<organism evidence="4 5">
    <name type="scientific">Trichoderma lentiforme</name>
    <dbReference type="NCBI Taxonomy" id="1567552"/>
    <lineage>
        <taxon>Eukaryota</taxon>
        <taxon>Fungi</taxon>
        <taxon>Dikarya</taxon>
        <taxon>Ascomycota</taxon>
        <taxon>Pezizomycotina</taxon>
        <taxon>Sordariomycetes</taxon>
        <taxon>Hypocreomycetidae</taxon>
        <taxon>Hypocreales</taxon>
        <taxon>Hypocreaceae</taxon>
        <taxon>Trichoderma</taxon>
    </lineage>
</organism>
<dbReference type="Pfam" id="PF13409">
    <property type="entry name" value="GST_N_2"/>
    <property type="match status" value="1"/>
</dbReference>
<comment type="similarity">
    <text evidence="1">Belongs to the GST superfamily.</text>
</comment>
<comment type="caution">
    <text evidence="4">The sequence shown here is derived from an EMBL/GenBank/DDBJ whole genome shotgun (WGS) entry which is preliminary data.</text>
</comment>
<dbReference type="Proteomes" id="UP000801864">
    <property type="component" value="Unassembled WGS sequence"/>
</dbReference>
<evidence type="ECO:0000259" key="2">
    <source>
        <dbReference type="PROSITE" id="PS50404"/>
    </source>
</evidence>
<name>A0A9P5CE14_9HYPO</name>
<dbReference type="SUPFAM" id="SSF47616">
    <property type="entry name" value="GST C-terminal domain-like"/>
    <property type="match status" value="1"/>
</dbReference>
<feature type="domain" description="GST C-terminal" evidence="3">
    <location>
        <begin position="96"/>
        <end position="223"/>
    </location>
</feature>
<dbReference type="PROSITE" id="PS50405">
    <property type="entry name" value="GST_CTER"/>
    <property type="match status" value="1"/>
</dbReference>
<accession>A0A9P5CE14</accession>
<dbReference type="PANTHER" id="PTHR44051">
    <property type="entry name" value="GLUTATHIONE S-TRANSFERASE-RELATED"/>
    <property type="match status" value="1"/>
</dbReference>
<protein>
    <submittedName>
        <fullName evidence="4">Glutathione S-transferase</fullName>
    </submittedName>
</protein>
<evidence type="ECO:0000313" key="5">
    <source>
        <dbReference type="Proteomes" id="UP000801864"/>
    </source>
</evidence>
<dbReference type="SUPFAM" id="SSF52833">
    <property type="entry name" value="Thioredoxin-like"/>
    <property type="match status" value="1"/>
</dbReference>
<feature type="domain" description="GST N-terminal" evidence="2">
    <location>
        <begin position="1"/>
        <end position="90"/>
    </location>
</feature>
<keyword evidence="5" id="KW-1185">Reference proteome</keyword>
<evidence type="ECO:0000256" key="1">
    <source>
        <dbReference type="ARBA" id="ARBA00007409"/>
    </source>
</evidence>
<proteinExistence type="inferred from homology"/>
<dbReference type="PROSITE" id="PS50404">
    <property type="entry name" value="GST_NTER"/>
    <property type="match status" value="1"/>
</dbReference>
<dbReference type="InterPro" id="IPR010987">
    <property type="entry name" value="Glutathione-S-Trfase_C-like"/>
</dbReference>
<dbReference type="InterPro" id="IPR004045">
    <property type="entry name" value="Glutathione_S-Trfase_N"/>
</dbReference>
<evidence type="ECO:0000313" key="4">
    <source>
        <dbReference type="EMBL" id="KAF3070191.1"/>
    </source>
</evidence>
<sequence length="224" mass="24837">MSTLTLYRANGVSSFIPHVLLKELMIPFTSVIMQSGPNGWEAADGSLNNTSYRDIHPQGYVPALQVDGGVIITELPAIITYIASSSTNKTNLLGNDIIERAKVAEWMAWLSGTVHAQGVSMYFRPERFTDALSQYESVRSKGKAAVLKGLRRIDQHLGGNVHPVGVNETVVDFILPMFWYWTVRIGIPNLQETFPHLGSLVKKMEKKASLREAAELEGLELYFG</sequence>